<reference evidence="2" key="1">
    <citation type="journal article" date="2022" name="Mol. Ecol. Resour.">
        <title>The genomes of chicory, endive, great burdock and yacon provide insights into Asteraceae palaeo-polyploidization history and plant inulin production.</title>
        <authorList>
            <person name="Fan W."/>
            <person name="Wang S."/>
            <person name="Wang H."/>
            <person name="Wang A."/>
            <person name="Jiang F."/>
            <person name="Liu H."/>
            <person name="Zhao H."/>
            <person name="Xu D."/>
            <person name="Zhang Y."/>
        </authorList>
    </citation>
    <scope>NUCLEOTIDE SEQUENCE [LARGE SCALE GENOMIC DNA]</scope>
    <source>
        <strain evidence="2">cv. Yunnan</strain>
    </source>
</reference>
<protein>
    <submittedName>
        <fullName evidence="1">Uncharacterized protein</fullName>
    </submittedName>
</protein>
<accession>A0ACB9GLM4</accession>
<name>A0ACB9GLM4_9ASTR</name>
<evidence type="ECO:0000313" key="2">
    <source>
        <dbReference type="Proteomes" id="UP001056120"/>
    </source>
</evidence>
<dbReference type="Proteomes" id="UP001056120">
    <property type="component" value="Linkage Group LG14"/>
</dbReference>
<keyword evidence="2" id="KW-1185">Reference proteome</keyword>
<dbReference type="EMBL" id="CM042031">
    <property type="protein sequence ID" value="KAI3784078.1"/>
    <property type="molecule type" value="Genomic_DNA"/>
</dbReference>
<reference evidence="1 2" key="2">
    <citation type="journal article" date="2022" name="Mol. Ecol. Resour.">
        <title>The genomes of chicory, endive, great burdock and yacon provide insights into Asteraceae paleo-polyploidization history and plant inulin production.</title>
        <authorList>
            <person name="Fan W."/>
            <person name="Wang S."/>
            <person name="Wang H."/>
            <person name="Wang A."/>
            <person name="Jiang F."/>
            <person name="Liu H."/>
            <person name="Zhao H."/>
            <person name="Xu D."/>
            <person name="Zhang Y."/>
        </authorList>
    </citation>
    <scope>NUCLEOTIDE SEQUENCE [LARGE SCALE GENOMIC DNA]</scope>
    <source>
        <strain evidence="2">cv. Yunnan</strain>
        <tissue evidence="1">Leaves</tissue>
    </source>
</reference>
<comment type="caution">
    <text evidence="1">The sequence shown here is derived from an EMBL/GenBank/DDBJ whole genome shotgun (WGS) entry which is preliminary data.</text>
</comment>
<gene>
    <name evidence="1" type="ORF">L1987_43170</name>
</gene>
<sequence>MFRRLATSIQSISSPNDLNPSATPLFLPQRSICVTETYHAGCYALVFCAYLHHPGSRVATSISLCFVDDNMHSGSRGAHLNLKRAEKARMFVPIYLPKT</sequence>
<organism evidence="1 2">
    <name type="scientific">Smallanthus sonchifolius</name>
    <dbReference type="NCBI Taxonomy" id="185202"/>
    <lineage>
        <taxon>Eukaryota</taxon>
        <taxon>Viridiplantae</taxon>
        <taxon>Streptophyta</taxon>
        <taxon>Embryophyta</taxon>
        <taxon>Tracheophyta</taxon>
        <taxon>Spermatophyta</taxon>
        <taxon>Magnoliopsida</taxon>
        <taxon>eudicotyledons</taxon>
        <taxon>Gunneridae</taxon>
        <taxon>Pentapetalae</taxon>
        <taxon>asterids</taxon>
        <taxon>campanulids</taxon>
        <taxon>Asterales</taxon>
        <taxon>Asteraceae</taxon>
        <taxon>Asteroideae</taxon>
        <taxon>Heliantheae alliance</taxon>
        <taxon>Millerieae</taxon>
        <taxon>Smallanthus</taxon>
    </lineage>
</organism>
<proteinExistence type="predicted"/>
<evidence type="ECO:0000313" key="1">
    <source>
        <dbReference type="EMBL" id="KAI3784078.1"/>
    </source>
</evidence>